<reference evidence="5 6" key="1">
    <citation type="submission" date="2018-08" db="EMBL/GenBank/DDBJ databases">
        <title>A genome reference for cultivated species of the human gut microbiota.</title>
        <authorList>
            <person name="Zou Y."/>
            <person name="Xue W."/>
            <person name="Luo G."/>
        </authorList>
    </citation>
    <scope>NUCLEOTIDE SEQUENCE [LARGE SCALE GENOMIC DNA]</scope>
    <source>
        <strain evidence="5 6">AF16-14</strain>
    </source>
</reference>
<dbReference type="Proteomes" id="UP000284243">
    <property type="component" value="Unassembled WGS sequence"/>
</dbReference>
<evidence type="ECO:0000259" key="4">
    <source>
        <dbReference type="Pfam" id="PF00930"/>
    </source>
</evidence>
<feature type="domain" description="Peptidase S9 prolyl oligopeptidase catalytic" evidence="3">
    <location>
        <begin position="542"/>
        <end position="728"/>
    </location>
</feature>
<dbReference type="Gene3D" id="3.40.50.1820">
    <property type="entry name" value="alpha/beta hydrolase"/>
    <property type="match status" value="1"/>
</dbReference>
<evidence type="ECO:0000256" key="2">
    <source>
        <dbReference type="SAM" id="SignalP"/>
    </source>
</evidence>
<feature type="domain" description="Dipeptidylpeptidase IV N-terminal" evidence="4">
    <location>
        <begin position="126"/>
        <end position="453"/>
    </location>
</feature>
<dbReference type="SUPFAM" id="SSF82171">
    <property type="entry name" value="DPP6 N-terminal domain-like"/>
    <property type="match status" value="1"/>
</dbReference>
<dbReference type="Pfam" id="PF00930">
    <property type="entry name" value="DPPIV_N"/>
    <property type="match status" value="1"/>
</dbReference>
<organism evidence="5 6">
    <name type="scientific">Odoribacter splanchnicus</name>
    <dbReference type="NCBI Taxonomy" id="28118"/>
    <lineage>
        <taxon>Bacteria</taxon>
        <taxon>Pseudomonadati</taxon>
        <taxon>Bacteroidota</taxon>
        <taxon>Bacteroidia</taxon>
        <taxon>Bacteroidales</taxon>
        <taxon>Odoribacteraceae</taxon>
        <taxon>Odoribacter</taxon>
    </lineage>
</organism>
<feature type="chain" id="PRO_5019582606" evidence="2">
    <location>
        <begin position="19"/>
        <end position="744"/>
    </location>
</feature>
<comment type="caution">
    <text evidence="5">The sequence shown here is derived from an EMBL/GenBank/DDBJ whole genome shotgun (WGS) entry which is preliminary data.</text>
</comment>
<evidence type="ECO:0000256" key="1">
    <source>
        <dbReference type="SAM" id="MobiDB-lite"/>
    </source>
</evidence>
<dbReference type="InterPro" id="IPR002469">
    <property type="entry name" value="Peptidase_S9B_N"/>
</dbReference>
<keyword evidence="2" id="KW-0732">Signal</keyword>
<dbReference type="EMBL" id="QRYC01000002">
    <property type="protein sequence ID" value="RGU58531.1"/>
    <property type="molecule type" value="Genomic_DNA"/>
</dbReference>
<dbReference type="InterPro" id="IPR050278">
    <property type="entry name" value="Serine_Prot_S9B/DPPIV"/>
</dbReference>
<feature type="region of interest" description="Disordered" evidence="1">
    <location>
        <begin position="143"/>
        <end position="167"/>
    </location>
</feature>
<accession>A0A412TYM7</accession>
<dbReference type="Pfam" id="PF00326">
    <property type="entry name" value="Peptidase_S9"/>
    <property type="match status" value="1"/>
</dbReference>
<dbReference type="InterPro" id="IPR001375">
    <property type="entry name" value="Peptidase_S9_cat"/>
</dbReference>
<dbReference type="GO" id="GO:0008236">
    <property type="term" value="F:serine-type peptidase activity"/>
    <property type="evidence" value="ECO:0007669"/>
    <property type="project" value="InterPro"/>
</dbReference>
<dbReference type="AlphaFoldDB" id="A0A412TYM7"/>
<dbReference type="RefSeq" id="WP_087394001.1">
    <property type="nucleotide sequence ID" value="NZ_NFIG01000001.1"/>
</dbReference>
<gene>
    <name evidence="5" type="ORF">DWW57_02110</name>
</gene>
<dbReference type="InterPro" id="IPR029058">
    <property type="entry name" value="AB_hydrolase_fold"/>
</dbReference>
<dbReference type="PANTHER" id="PTHR11731:SF118">
    <property type="entry name" value="BLR1971 PROTEIN"/>
    <property type="match status" value="1"/>
</dbReference>
<dbReference type="Gene3D" id="2.140.10.30">
    <property type="entry name" value="Dipeptidylpeptidase IV, N-terminal domain"/>
    <property type="match status" value="1"/>
</dbReference>
<name>A0A412TYM7_9BACT</name>
<dbReference type="SUPFAM" id="SSF53474">
    <property type="entry name" value="alpha/beta-Hydrolases"/>
    <property type="match status" value="1"/>
</dbReference>
<dbReference type="PANTHER" id="PTHR11731">
    <property type="entry name" value="PROTEASE FAMILY S9B,C DIPEPTIDYL-PEPTIDASE IV-RELATED"/>
    <property type="match status" value="1"/>
</dbReference>
<sequence>MKIIPVILLLVFSCAVCAQELKEKYAEADGFRQKYEAGYFEGNITPRWIGNTHFCWYAVKTPAGTDFILVNAGKRQKQPAFDQKAMAKALTAELGRKVEPGKMPFREIAFSDDLKQLTFVTEGMKYTYDRNKNKMIGKVKEEPRHREGHWGGVNEENWQGATPSPDGKKEAFVSEGNLFVRDISSGKVNRLSYDGAPGEYYSSFISWSPDSRKLVSCKYRPAWIRKLKTVVSSPAGQLQPEMEEIDYVKPGDALPVKRPVLFLVEEGRQVNIEFAEPEKQFNLNNIRWADDSRSFTFDYNKRGHQEYIVYKVTGDNPKAQVLIGEKMPTFVYYNLLYRYDLKDRNEILWISERDGWRHLYLYDADNGQVKRQLTKGEWVVKRVLHVDDAARVVYLVGCGKDAGEDPYLEKVYRLNIENGELLCLTPENGNHQVEFSRDYTYFTDSWSRIDCPPVAALRSAKDGSVLLSLEKADISKMLAEGWRMPEVFCAKGRDGETDIWGVIVRPVDFDPSKKYPVIEYIYAGPHDSFVPKSFTVSPVDAALAQLGFIVVQIDGMGTANRSKKFHDVCWKNLKDGGFPDRIAWMKAAAAKYPEMDIDRVGIYGCSAGGQNAMGAVLFHPDFYKVSVAACGCHDNRMDKIWWNEQWMGYPVGKEYEECSNTVNAYRLQGKLMLILGELDDNVDPSTTFQVVNALIGAGKEFEFVVLPNQRHTMGGAYGERKRRDFFIRHLQGLQTPDWNKEEKK</sequence>
<evidence type="ECO:0000313" key="5">
    <source>
        <dbReference type="EMBL" id="RGU58531.1"/>
    </source>
</evidence>
<dbReference type="GO" id="GO:0006508">
    <property type="term" value="P:proteolysis"/>
    <property type="evidence" value="ECO:0007669"/>
    <property type="project" value="InterPro"/>
</dbReference>
<evidence type="ECO:0000313" key="6">
    <source>
        <dbReference type="Proteomes" id="UP000284243"/>
    </source>
</evidence>
<evidence type="ECO:0000259" key="3">
    <source>
        <dbReference type="Pfam" id="PF00326"/>
    </source>
</evidence>
<feature type="signal peptide" evidence="2">
    <location>
        <begin position="1"/>
        <end position="18"/>
    </location>
</feature>
<protein>
    <submittedName>
        <fullName evidence="5">S9 family peptidase</fullName>
    </submittedName>
</protein>
<proteinExistence type="predicted"/>